<dbReference type="SUPFAM" id="SSF51126">
    <property type="entry name" value="Pectin lyase-like"/>
    <property type="match status" value="1"/>
</dbReference>
<organism evidence="3 4">
    <name type="scientific">Aurantiacibacter atlanticus</name>
    <dbReference type="NCBI Taxonomy" id="1648404"/>
    <lineage>
        <taxon>Bacteria</taxon>
        <taxon>Pseudomonadati</taxon>
        <taxon>Pseudomonadota</taxon>
        <taxon>Alphaproteobacteria</taxon>
        <taxon>Sphingomonadales</taxon>
        <taxon>Erythrobacteraceae</taxon>
        <taxon>Aurantiacibacter</taxon>
    </lineage>
</organism>
<evidence type="ECO:0008006" key="5">
    <source>
        <dbReference type="Google" id="ProtNLM"/>
    </source>
</evidence>
<dbReference type="KEGG" id="ery:CP97_06025"/>
<dbReference type="Gene3D" id="2.160.20.10">
    <property type="entry name" value="Single-stranded right-handed beta-helix, Pectin lyase-like"/>
    <property type="match status" value="1"/>
</dbReference>
<dbReference type="OrthoDB" id="8737820at2"/>
<dbReference type="InterPro" id="IPR052063">
    <property type="entry name" value="Polysaccharide_Lyase_1"/>
</dbReference>
<dbReference type="Proteomes" id="UP000059113">
    <property type="component" value="Chromosome"/>
</dbReference>
<gene>
    <name evidence="3" type="ORF">CP97_06025</name>
</gene>
<sequence>MAGAFANPDNGGIPDRVKHPIAFPTAIGFGRSASVRSANAVVYKINSLEDSANPGDGKITYRECAQALSVTSPYSIPAGRPRYCLFEVSGAIILQSPAQIKTPQIYIAGQSSPGGIEFRLGSNYNPVDALIDTRTGGDHMILRHVRARLGEHPGRTSINGDPIRINNSSHQIIDHVSSMFGTDESLELAACTNCTVQWSIIGPNICRNAGHTSALHCKTFFLKPAGNVTIAYNLSQHGVERGLNLAVGTNPERAGVAMQADIFNNVVYHITDEGALLSDQFGSPFVNYISNVYFRGPQYTPTVNNYFPALYARGGSYARGFNVYMKDNVTPRTRVSGQFGQNTTDPFRNAVGIFSNSPGTACGVTASGAQNCSVSGVNVAQNRSPAIAPGVNGLQYESWMISTPMQAMRNVLGFAGAERCRDGSCRDNVDEMYIEDVRSCDRAPYLFESAWTSTVAASGGFARLSSTGRAKVDADNDGMPDDWENQFQNTDANVWDANADADGDGYPNIEEYLNHLARDDERYVDIYNAGSGSLPAYNCGRPMF</sequence>
<evidence type="ECO:0000256" key="1">
    <source>
        <dbReference type="ARBA" id="ARBA00022723"/>
    </source>
</evidence>
<keyword evidence="2" id="KW-0325">Glycoprotein</keyword>
<accession>A0A0H4VAN8</accession>
<dbReference type="InterPro" id="IPR012334">
    <property type="entry name" value="Pectin_lyas_fold"/>
</dbReference>
<proteinExistence type="predicted"/>
<reference evidence="4" key="2">
    <citation type="submission" date="2015-04" db="EMBL/GenBank/DDBJ databases">
        <title>The complete genome sequence of Erythrobacter sp. s21-N3.</title>
        <authorList>
            <person name="Zhuang L."/>
            <person name="Liu Y."/>
            <person name="Shao Z."/>
        </authorList>
    </citation>
    <scope>NUCLEOTIDE SEQUENCE [LARGE SCALE GENOMIC DNA]</scope>
    <source>
        <strain evidence="4">s21-N3</strain>
    </source>
</reference>
<keyword evidence="1" id="KW-0479">Metal-binding</keyword>
<evidence type="ECO:0000313" key="3">
    <source>
        <dbReference type="EMBL" id="AKQ41677.1"/>
    </source>
</evidence>
<name>A0A0H4VAN8_9SPHN</name>
<dbReference type="GO" id="GO:0046872">
    <property type="term" value="F:metal ion binding"/>
    <property type="evidence" value="ECO:0007669"/>
    <property type="project" value="UniProtKB-KW"/>
</dbReference>
<evidence type="ECO:0000256" key="2">
    <source>
        <dbReference type="ARBA" id="ARBA00023180"/>
    </source>
</evidence>
<dbReference type="EMBL" id="CP011310">
    <property type="protein sequence ID" value="AKQ41677.1"/>
    <property type="molecule type" value="Genomic_DNA"/>
</dbReference>
<dbReference type="PATRIC" id="fig|1648404.4.peg.1260"/>
<evidence type="ECO:0000313" key="4">
    <source>
        <dbReference type="Proteomes" id="UP000059113"/>
    </source>
</evidence>
<reference evidence="3 4" key="1">
    <citation type="journal article" date="2015" name="Int. J. Syst. Evol. Microbiol.">
        <title>Erythrobacter atlanticus sp. nov., a bacterium from ocean sediment able to degrade polycyclic aromatic hydrocarbons.</title>
        <authorList>
            <person name="Zhuang L."/>
            <person name="Liu Y."/>
            <person name="Wang L."/>
            <person name="Wang W."/>
            <person name="Shao Z."/>
        </authorList>
    </citation>
    <scope>NUCLEOTIDE SEQUENCE [LARGE SCALE GENOMIC DNA]</scope>
    <source>
        <strain evidence="4">s21-N3</strain>
    </source>
</reference>
<dbReference type="PANTHER" id="PTHR42970:SF1">
    <property type="entry name" value="PECTATE LYASE C-RELATED"/>
    <property type="match status" value="1"/>
</dbReference>
<dbReference type="InterPro" id="IPR011050">
    <property type="entry name" value="Pectin_lyase_fold/virulence"/>
</dbReference>
<dbReference type="RefSeq" id="WP_048885191.1">
    <property type="nucleotide sequence ID" value="NZ_CP011310.1"/>
</dbReference>
<protein>
    <recommendedName>
        <fullName evidence="5">Pectate lyase</fullName>
    </recommendedName>
</protein>
<keyword evidence="4" id="KW-1185">Reference proteome</keyword>
<dbReference type="PANTHER" id="PTHR42970">
    <property type="entry name" value="PECTATE LYASE C-RELATED"/>
    <property type="match status" value="1"/>
</dbReference>
<dbReference type="AlphaFoldDB" id="A0A0H4VAN8"/>